<dbReference type="EMBL" id="CAJNOB010000001">
    <property type="protein sequence ID" value="CAF0688791.1"/>
    <property type="molecule type" value="Genomic_DNA"/>
</dbReference>
<evidence type="ECO:0000313" key="2">
    <source>
        <dbReference type="EMBL" id="CAF0688791.1"/>
    </source>
</evidence>
<dbReference type="Proteomes" id="UP000663859">
    <property type="component" value="Unassembled WGS sequence"/>
</dbReference>
<evidence type="ECO:0000256" key="1">
    <source>
        <dbReference type="SAM" id="MobiDB-lite"/>
    </source>
</evidence>
<evidence type="ECO:0000313" key="3">
    <source>
        <dbReference type="Proteomes" id="UP000663859"/>
    </source>
</evidence>
<keyword evidence="3" id="KW-1185">Reference proteome</keyword>
<feature type="region of interest" description="Disordered" evidence="1">
    <location>
        <begin position="148"/>
        <end position="167"/>
    </location>
</feature>
<sequence length="167" mass="18851">MSDRARWKTRLASAKEVLADIRKTIAPKADPLKLASPVGWCVFFCLQPHKYFGVGGRASRPLLAETYREERLPEEEAIHGWYLPELRLLPPEGSSLIISDVPRFELAFPQLKSSLEARPVYHWRGGDPSPQYHQDLFPAYGLTARLREPKGSGKACTEKSPKLLRGL</sequence>
<dbReference type="RefSeq" id="WP_174581560.1">
    <property type="nucleotide sequence ID" value="NZ_CAJNOB010000001.1"/>
</dbReference>
<comment type="caution">
    <text evidence="2">The sequence shown here is derived from an EMBL/GenBank/DDBJ whole genome shotgun (WGS) entry which is preliminary data.</text>
</comment>
<protein>
    <submittedName>
        <fullName evidence="2">Uncharacterized protein</fullName>
    </submittedName>
</protein>
<feature type="compositionally biased region" description="Basic and acidic residues" evidence="1">
    <location>
        <begin position="148"/>
        <end position="161"/>
    </location>
</feature>
<accession>A0A8J2BLP7</accession>
<gene>
    <name evidence="2" type="ORF">MPNT_10008</name>
</gene>
<dbReference type="AlphaFoldDB" id="A0A8J2BLP7"/>
<proteinExistence type="predicted"/>
<name>A0A8J2BLP7_9BACT</name>
<reference evidence="2" key="1">
    <citation type="submission" date="2021-02" db="EMBL/GenBank/DDBJ databases">
        <authorList>
            <person name="Cremers G."/>
            <person name="Picone N."/>
        </authorList>
    </citation>
    <scope>NUCLEOTIDE SEQUENCE</scope>
    <source>
        <strain evidence="2">PQ17</strain>
    </source>
</reference>
<organism evidence="2 3">
    <name type="scientific">Candidatus Methylacidithermus pantelleriae</name>
    <dbReference type="NCBI Taxonomy" id="2744239"/>
    <lineage>
        <taxon>Bacteria</taxon>
        <taxon>Pseudomonadati</taxon>
        <taxon>Verrucomicrobiota</taxon>
        <taxon>Methylacidiphilae</taxon>
        <taxon>Methylacidiphilales</taxon>
        <taxon>Methylacidiphilaceae</taxon>
        <taxon>Candidatus Methylacidithermus</taxon>
    </lineage>
</organism>